<dbReference type="OrthoDB" id="6097640at2759"/>
<dbReference type="AlphaFoldDB" id="A0A8J4YRG1"/>
<dbReference type="Proteomes" id="UP000770661">
    <property type="component" value="Unassembled WGS sequence"/>
</dbReference>
<organism evidence="2 3">
    <name type="scientific">Chionoecetes opilio</name>
    <name type="common">Atlantic snow crab</name>
    <name type="synonym">Cancer opilio</name>
    <dbReference type="NCBI Taxonomy" id="41210"/>
    <lineage>
        <taxon>Eukaryota</taxon>
        <taxon>Metazoa</taxon>
        <taxon>Ecdysozoa</taxon>
        <taxon>Arthropoda</taxon>
        <taxon>Crustacea</taxon>
        <taxon>Multicrustacea</taxon>
        <taxon>Malacostraca</taxon>
        <taxon>Eumalacostraca</taxon>
        <taxon>Eucarida</taxon>
        <taxon>Decapoda</taxon>
        <taxon>Pleocyemata</taxon>
        <taxon>Brachyura</taxon>
        <taxon>Eubrachyura</taxon>
        <taxon>Majoidea</taxon>
        <taxon>Majidae</taxon>
        <taxon>Chionoecetes</taxon>
    </lineage>
</organism>
<keyword evidence="3" id="KW-1185">Reference proteome</keyword>
<evidence type="ECO:0000313" key="3">
    <source>
        <dbReference type="Proteomes" id="UP000770661"/>
    </source>
</evidence>
<dbReference type="InterPro" id="IPR029030">
    <property type="entry name" value="Caspase-like_dom_sf"/>
</dbReference>
<feature type="signal peptide" evidence="1">
    <location>
        <begin position="1"/>
        <end position="28"/>
    </location>
</feature>
<reference evidence="2" key="1">
    <citation type="submission" date="2020-07" db="EMBL/GenBank/DDBJ databases">
        <title>The High-quality genome of the commercially important snow crab, Chionoecetes opilio.</title>
        <authorList>
            <person name="Jeong J.-H."/>
            <person name="Ryu S."/>
        </authorList>
    </citation>
    <scope>NUCLEOTIDE SEQUENCE</scope>
    <source>
        <strain evidence="2">MADBK_172401_WGS</strain>
        <tissue evidence="2">Digestive gland</tissue>
    </source>
</reference>
<name>A0A8J4YRG1_CHIOP</name>
<proteinExistence type="predicted"/>
<dbReference type="SUPFAM" id="SSF52129">
    <property type="entry name" value="Caspase-like"/>
    <property type="match status" value="1"/>
</dbReference>
<evidence type="ECO:0000313" key="2">
    <source>
        <dbReference type="EMBL" id="KAG0726479.1"/>
    </source>
</evidence>
<dbReference type="EMBL" id="JACEEZ010004362">
    <property type="protein sequence ID" value="KAG0726479.1"/>
    <property type="molecule type" value="Genomic_DNA"/>
</dbReference>
<dbReference type="Gene3D" id="3.40.50.1460">
    <property type="match status" value="1"/>
</dbReference>
<protein>
    <submittedName>
        <fullName evidence="2">Uncharacterized protein</fullName>
    </submittedName>
</protein>
<comment type="caution">
    <text evidence="2">The sequence shown here is derived from an EMBL/GenBank/DDBJ whole genome shotgun (WGS) entry which is preliminary data.</text>
</comment>
<feature type="chain" id="PRO_5035275819" evidence="1">
    <location>
        <begin position="29"/>
        <end position="314"/>
    </location>
</feature>
<accession>A0A8J4YRG1</accession>
<gene>
    <name evidence="2" type="ORF">GWK47_036462</name>
</gene>
<evidence type="ECO:0000256" key="1">
    <source>
        <dbReference type="SAM" id="SignalP"/>
    </source>
</evidence>
<sequence>MEVLPWHTLSIVAQVKLLFLLDIGDVTSQDIDNCDNLHVLAPEEARDAFLSVLQDRHHRFERVAAVVQGRVKHLLEYPFISVAAGTEGADLSVRRDDEDLLTLVHACRFLHIECRHLREKTKKVQEKLDLDDEEMEGNSFIYAENLRMLRICDGLTAQQVAQLVSLTVEDKTLRECVATGLEVSAAAMEHTEGLKEVSFFYLIRSLELGNKLNRIYTNKLEVLLQQLRAQAASEAERRMLSEAITSLSDYPGGGRPAGYCMVFCVTRGRKGAQAEIDKVKHVFGKSLGYNVNIVENPDREMLQECLRNATKTQV</sequence>
<keyword evidence="1" id="KW-0732">Signal</keyword>